<evidence type="ECO:0000313" key="6">
    <source>
        <dbReference type="EMBL" id="MBX3893046.1"/>
    </source>
</evidence>
<evidence type="ECO:0000259" key="5">
    <source>
        <dbReference type="Pfam" id="PF05433"/>
    </source>
</evidence>
<evidence type="ECO:0000256" key="4">
    <source>
        <dbReference type="SAM" id="SignalP"/>
    </source>
</evidence>
<dbReference type="GO" id="GO:0019867">
    <property type="term" value="C:outer membrane"/>
    <property type="evidence" value="ECO:0007669"/>
    <property type="project" value="InterPro"/>
</dbReference>
<dbReference type="RefSeq" id="WP_116576938.1">
    <property type="nucleotide sequence ID" value="NZ_JACBXL010000024.1"/>
</dbReference>
<dbReference type="Proteomes" id="UP001199322">
    <property type="component" value="Unassembled WGS sequence"/>
</dbReference>
<feature type="region of interest" description="Disordered" evidence="3">
    <location>
        <begin position="80"/>
        <end position="120"/>
    </location>
</feature>
<evidence type="ECO:0000256" key="2">
    <source>
        <dbReference type="ARBA" id="ARBA00023136"/>
    </source>
</evidence>
<dbReference type="EMBL" id="QGBI01000033">
    <property type="protein sequence ID" value="MBX3893046.1"/>
    <property type="molecule type" value="Genomic_DNA"/>
</dbReference>
<dbReference type="InterPro" id="IPR051407">
    <property type="entry name" value="Bact_OM_lipoprot/Surf_antigen"/>
</dbReference>
<evidence type="ECO:0000256" key="1">
    <source>
        <dbReference type="ARBA" id="ARBA00004370"/>
    </source>
</evidence>
<organism evidence="6 7">
    <name type="scientific">Ralstonia pickettii</name>
    <name type="common">Burkholderia pickettii</name>
    <dbReference type="NCBI Taxonomy" id="329"/>
    <lineage>
        <taxon>Bacteria</taxon>
        <taxon>Pseudomonadati</taxon>
        <taxon>Pseudomonadota</taxon>
        <taxon>Betaproteobacteria</taxon>
        <taxon>Burkholderiales</taxon>
        <taxon>Burkholderiaceae</taxon>
        <taxon>Ralstonia</taxon>
    </lineage>
</organism>
<dbReference type="Pfam" id="PF05433">
    <property type="entry name" value="Rick_17kDa_Anti"/>
    <property type="match status" value="1"/>
</dbReference>
<feature type="compositionally biased region" description="Low complexity" evidence="3">
    <location>
        <begin position="97"/>
        <end position="120"/>
    </location>
</feature>
<comment type="caution">
    <text evidence="6">The sequence shown here is derived from an EMBL/GenBank/DDBJ whole genome shotgun (WGS) entry which is preliminary data.</text>
</comment>
<proteinExistence type="predicted"/>
<keyword evidence="2" id="KW-0472">Membrane</keyword>
<dbReference type="AlphaFoldDB" id="A0A9Q2H079"/>
<comment type="subcellular location">
    <subcellularLocation>
        <location evidence="1">Membrane</location>
    </subcellularLocation>
</comment>
<dbReference type="PANTHER" id="PTHR35603">
    <property type="match status" value="1"/>
</dbReference>
<protein>
    <submittedName>
        <fullName evidence="6">Glycine zipper 2TM domain-containing protein</fullName>
    </submittedName>
</protein>
<dbReference type="PROSITE" id="PS51257">
    <property type="entry name" value="PROKAR_LIPOPROTEIN"/>
    <property type="match status" value="1"/>
</dbReference>
<feature type="signal peptide" evidence="4">
    <location>
        <begin position="1"/>
        <end position="26"/>
    </location>
</feature>
<feature type="chain" id="PRO_5044465314" evidence="4">
    <location>
        <begin position="27"/>
        <end position="230"/>
    </location>
</feature>
<evidence type="ECO:0000313" key="7">
    <source>
        <dbReference type="Proteomes" id="UP001199322"/>
    </source>
</evidence>
<evidence type="ECO:0000256" key="3">
    <source>
        <dbReference type="SAM" id="MobiDB-lite"/>
    </source>
</evidence>
<gene>
    <name evidence="6" type="ORF">DEE74_24560</name>
</gene>
<feature type="domain" description="Glycine zipper 2TM" evidence="5">
    <location>
        <begin position="143"/>
        <end position="183"/>
    </location>
</feature>
<dbReference type="PANTHER" id="PTHR35603:SF2">
    <property type="entry name" value="OUTER MEMBRANE LIPOPROTEIN"/>
    <property type="match status" value="1"/>
</dbReference>
<reference evidence="6" key="1">
    <citation type="submission" date="2018-06" db="EMBL/GenBank/DDBJ databases">
        <authorList>
            <person name="O'Rourke A."/>
        </authorList>
    </citation>
    <scope>NUCLEOTIDE SEQUENCE</scope>
    <source>
        <strain evidence="6">132550021-3</strain>
    </source>
</reference>
<accession>A0A9Q2H079</accession>
<name>A0A9Q2H079_RALPI</name>
<sequence length="230" mass="23462">MRATNKSDRAGHAARWVAAVALTAVAAGLTGCVTAPAYPGYGAGYGAGYAAGSNAYANSTSPTTYGSGYTSGYDNTYNNGYGSYDPNAPQPYPQQPAPTYSQPNYSPYPSSSDPSYQAPADNRYGVVEYVEAVPVRGQSSGVGAVLGGVVGGLLGHQVGGGRGNTVATIGGAVAGAMAGNAVEGNTVVGQTYRVTMRLNDNSRVTLTQNNPNGLRVGDRARIENNMAVPY</sequence>
<keyword evidence="4" id="KW-0732">Signal</keyword>
<dbReference type="InterPro" id="IPR008816">
    <property type="entry name" value="Gly_zipper_2TM_dom"/>
</dbReference>